<dbReference type="Proteomes" id="UP000037696">
    <property type="component" value="Unassembled WGS sequence"/>
</dbReference>
<protein>
    <submittedName>
        <fullName evidence="1">Uncharacterized protein</fullName>
    </submittedName>
</protein>
<comment type="caution">
    <text evidence="1">The sequence shown here is derived from an EMBL/GenBank/DDBJ whole genome shotgun (WGS) entry which is preliminary data.</text>
</comment>
<sequence>MSGKSTHGAEASGQDIQGAYLIRKARIMLQVIVMTNNKPHKFSAQDPQNLHHHIVSTTHDNMFHRKIVNFYMLMNVLLFRSALEAPLYQSR</sequence>
<reference evidence="1 2" key="1">
    <citation type="submission" date="2015-08" db="EMBL/GenBank/DDBJ databases">
        <title>Genome sequencing of Penicillium nordicum.</title>
        <authorList>
            <person name="Nguyen H.D."/>
            <person name="Seifert K.A."/>
        </authorList>
    </citation>
    <scope>NUCLEOTIDE SEQUENCE [LARGE SCALE GENOMIC DNA]</scope>
    <source>
        <strain evidence="1 2">DAOMC 185683</strain>
    </source>
</reference>
<evidence type="ECO:0000313" key="1">
    <source>
        <dbReference type="EMBL" id="KOS37341.1"/>
    </source>
</evidence>
<proteinExistence type="predicted"/>
<keyword evidence="2" id="KW-1185">Reference proteome</keyword>
<name>A0A0M8NZ55_9EURO</name>
<gene>
    <name evidence="1" type="ORF">ACN38_g11871</name>
</gene>
<dbReference type="EMBL" id="LHQQ01000327">
    <property type="protein sequence ID" value="KOS37341.1"/>
    <property type="molecule type" value="Genomic_DNA"/>
</dbReference>
<accession>A0A0M8NZ55</accession>
<evidence type="ECO:0000313" key="2">
    <source>
        <dbReference type="Proteomes" id="UP000037696"/>
    </source>
</evidence>
<organism evidence="1 2">
    <name type="scientific">Penicillium nordicum</name>
    <dbReference type="NCBI Taxonomy" id="229535"/>
    <lineage>
        <taxon>Eukaryota</taxon>
        <taxon>Fungi</taxon>
        <taxon>Dikarya</taxon>
        <taxon>Ascomycota</taxon>
        <taxon>Pezizomycotina</taxon>
        <taxon>Eurotiomycetes</taxon>
        <taxon>Eurotiomycetidae</taxon>
        <taxon>Eurotiales</taxon>
        <taxon>Aspergillaceae</taxon>
        <taxon>Penicillium</taxon>
    </lineage>
</organism>
<dbReference type="AlphaFoldDB" id="A0A0M8NZ55"/>